<protein>
    <recommendedName>
        <fullName evidence="4">DUF3099 domain-containing protein</fullName>
    </recommendedName>
</protein>
<gene>
    <name evidence="2" type="ORF">GCM10009775_24920</name>
</gene>
<evidence type="ECO:0000256" key="1">
    <source>
        <dbReference type="SAM" id="MobiDB-lite"/>
    </source>
</evidence>
<dbReference type="Pfam" id="PF11298">
    <property type="entry name" value="DUF3099"/>
    <property type="match status" value="1"/>
</dbReference>
<keyword evidence="3" id="KW-1185">Reference proteome</keyword>
<comment type="caution">
    <text evidence="2">The sequence shown here is derived from an EMBL/GenBank/DDBJ whole genome shotgun (WGS) entry which is preliminary data.</text>
</comment>
<proteinExistence type="predicted"/>
<dbReference type="InterPro" id="IPR021449">
    <property type="entry name" value="DUF3099"/>
</dbReference>
<evidence type="ECO:0008006" key="4">
    <source>
        <dbReference type="Google" id="ProtNLM"/>
    </source>
</evidence>
<feature type="region of interest" description="Disordered" evidence="1">
    <location>
        <begin position="47"/>
        <end position="91"/>
    </location>
</feature>
<dbReference type="Proteomes" id="UP001501343">
    <property type="component" value="Unassembled WGS sequence"/>
</dbReference>
<sequence length="91" mass="9573">MGVRIVCIILMIVITPYGWYTWVLGAGAVFLPYIAVVLANVGSDVGGADPENPERALPQHPSPSASDDTTGVIRIQESPALAPSPQKDDDA</sequence>
<reference evidence="2 3" key="1">
    <citation type="journal article" date="2019" name="Int. J. Syst. Evol. Microbiol.">
        <title>The Global Catalogue of Microorganisms (GCM) 10K type strain sequencing project: providing services to taxonomists for standard genome sequencing and annotation.</title>
        <authorList>
            <consortium name="The Broad Institute Genomics Platform"/>
            <consortium name="The Broad Institute Genome Sequencing Center for Infectious Disease"/>
            <person name="Wu L."/>
            <person name="Ma J."/>
        </authorList>
    </citation>
    <scope>NUCLEOTIDE SEQUENCE [LARGE SCALE GENOMIC DNA]</scope>
    <source>
        <strain evidence="2 3">JCM 14900</strain>
    </source>
</reference>
<accession>A0ABN2PUD0</accession>
<name>A0ABN2PUD0_9MICO</name>
<evidence type="ECO:0000313" key="3">
    <source>
        <dbReference type="Proteomes" id="UP001501343"/>
    </source>
</evidence>
<dbReference type="EMBL" id="BAAAOF010000005">
    <property type="protein sequence ID" value="GAA1931863.1"/>
    <property type="molecule type" value="Genomic_DNA"/>
</dbReference>
<organism evidence="2 3">
    <name type="scientific">Microbacterium aoyamense</name>
    <dbReference type="NCBI Taxonomy" id="344166"/>
    <lineage>
        <taxon>Bacteria</taxon>
        <taxon>Bacillati</taxon>
        <taxon>Actinomycetota</taxon>
        <taxon>Actinomycetes</taxon>
        <taxon>Micrococcales</taxon>
        <taxon>Microbacteriaceae</taxon>
        <taxon>Microbacterium</taxon>
    </lineage>
</organism>
<evidence type="ECO:0000313" key="2">
    <source>
        <dbReference type="EMBL" id="GAA1931863.1"/>
    </source>
</evidence>